<feature type="transmembrane region" description="Helical" evidence="1">
    <location>
        <begin position="87"/>
        <end position="112"/>
    </location>
</feature>
<keyword evidence="1" id="KW-1133">Transmembrane helix</keyword>
<gene>
    <name evidence="2" type="ORF">EJ06DRAFT_283032</name>
</gene>
<dbReference type="OrthoDB" id="5414615at2759"/>
<keyword evidence="3" id="KW-1185">Reference proteome</keyword>
<feature type="transmembrane region" description="Helical" evidence="1">
    <location>
        <begin position="60"/>
        <end position="81"/>
    </location>
</feature>
<organism evidence="2 3">
    <name type="scientific">Trichodelitschia bisporula</name>
    <dbReference type="NCBI Taxonomy" id="703511"/>
    <lineage>
        <taxon>Eukaryota</taxon>
        <taxon>Fungi</taxon>
        <taxon>Dikarya</taxon>
        <taxon>Ascomycota</taxon>
        <taxon>Pezizomycotina</taxon>
        <taxon>Dothideomycetes</taxon>
        <taxon>Dothideomycetes incertae sedis</taxon>
        <taxon>Phaeotrichales</taxon>
        <taxon>Phaeotrichaceae</taxon>
        <taxon>Trichodelitschia</taxon>
    </lineage>
</organism>
<proteinExistence type="predicted"/>
<dbReference type="AlphaFoldDB" id="A0A6G1I665"/>
<feature type="transmembrane region" description="Helical" evidence="1">
    <location>
        <begin position="20"/>
        <end position="48"/>
    </location>
</feature>
<feature type="transmembrane region" description="Helical" evidence="1">
    <location>
        <begin position="124"/>
        <end position="146"/>
    </location>
</feature>
<evidence type="ECO:0000256" key="1">
    <source>
        <dbReference type="SAM" id="Phobius"/>
    </source>
</evidence>
<evidence type="ECO:0000313" key="2">
    <source>
        <dbReference type="EMBL" id="KAF2403559.1"/>
    </source>
</evidence>
<accession>A0A6G1I665</accession>
<feature type="transmembrane region" description="Helical" evidence="1">
    <location>
        <begin position="172"/>
        <end position="199"/>
    </location>
</feature>
<dbReference type="PANTHER" id="PTHR37577:SF1">
    <property type="entry name" value="INTEGRAL MEMBRANE PROTEIN"/>
    <property type="match status" value="1"/>
</dbReference>
<feature type="transmembrane region" description="Helical" evidence="1">
    <location>
        <begin position="250"/>
        <end position="269"/>
    </location>
</feature>
<keyword evidence="1" id="KW-0812">Transmembrane</keyword>
<reference evidence="2" key="1">
    <citation type="journal article" date="2020" name="Stud. Mycol.">
        <title>101 Dothideomycetes genomes: a test case for predicting lifestyles and emergence of pathogens.</title>
        <authorList>
            <person name="Haridas S."/>
            <person name="Albert R."/>
            <person name="Binder M."/>
            <person name="Bloem J."/>
            <person name="Labutti K."/>
            <person name="Salamov A."/>
            <person name="Andreopoulos B."/>
            <person name="Baker S."/>
            <person name="Barry K."/>
            <person name="Bills G."/>
            <person name="Bluhm B."/>
            <person name="Cannon C."/>
            <person name="Castanera R."/>
            <person name="Culley D."/>
            <person name="Daum C."/>
            <person name="Ezra D."/>
            <person name="Gonzalez J."/>
            <person name="Henrissat B."/>
            <person name="Kuo A."/>
            <person name="Liang C."/>
            <person name="Lipzen A."/>
            <person name="Lutzoni F."/>
            <person name="Magnuson J."/>
            <person name="Mondo S."/>
            <person name="Nolan M."/>
            <person name="Ohm R."/>
            <person name="Pangilinan J."/>
            <person name="Park H.-J."/>
            <person name="Ramirez L."/>
            <person name="Alfaro M."/>
            <person name="Sun H."/>
            <person name="Tritt A."/>
            <person name="Yoshinaga Y."/>
            <person name="Zwiers L.-H."/>
            <person name="Turgeon B."/>
            <person name="Goodwin S."/>
            <person name="Spatafora J."/>
            <person name="Crous P."/>
            <person name="Grigoriev I."/>
        </authorList>
    </citation>
    <scope>NUCLEOTIDE SEQUENCE</scope>
    <source>
        <strain evidence="2">CBS 262.69</strain>
    </source>
</reference>
<sequence length="314" mass="34432">MSNSTICSLVPKDASSDAGVAGAGVLLSFIITAALSVLLSATIILSELRRNSEAKIYRKILLSFSDQQILTGIGIQTVGLVKMDSIVPYHFFIIWMLSMLSTATHGAALLALVNDFRRDWVLRWLRQFLMFINLVLSCTYGVLVAMNVTKDLQPTLPISCVWKIPARKAPSYLGISIVGTIAVMAGSCIVFALGVWFLHSRRERWNKIIQVAGLAVLTAIGVGAAIRVILLSQAFGSPSVSLRDTNEKDWSFGQLLPLLLLLLPLMSVIELIRGEMRVPAPVMEGEYIGEEKNQARLSFEPNPFWGSRSNLVAK</sequence>
<name>A0A6G1I665_9PEZI</name>
<feature type="transmembrane region" description="Helical" evidence="1">
    <location>
        <begin position="211"/>
        <end position="230"/>
    </location>
</feature>
<dbReference type="PANTHER" id="PTHR37577">
    <property type="entry name" value="INTEGRAL MEMBRANE PROTEIN"/>
    <property type="match status" value="1"/>
</dbReference>
<protein>
    <submittedName>
        <fullName evidence="2">Uncharacterized protein</fullName>
    </submittedName>
</protein>
<dbReference type="InterPro" id="IPR053018">
    <property type="entry name" value="Elsinochrome_Biosynth-Asso"/>
</dbReference>
<dbReference type="Proteomes" id="UP000799640">
    <property type="component" value="Unassembled WGS sequence"/>
</dbReference>
<keyword evidence="1" id="KW-0472">Membrane</keyword>
<dbReference type="EMBL" id="ML996689">
    <property type="protein sequence ID" value="KAF2403559.1"/>
    <property type="molecule type" value="Genomic_DNA"/>
</dbReference>
<evidence type="ECO:0000313" key="3">
    <source>
        <dbReference type="Proteomes" id="UP000799640"/>
    </source>
</evidence>